<dbReference type="SUPFAM" id="SSF81301">
    <property type="entry name" value="Nucleotidyltransferase"/>
    <property type="match status" value="1"/>
</dbReference>
<keyword evidence="1 3" id="KW-0808">Transferase</keyword>
<evidence type="ECO:0000259" key="5">
    <source>
        <dbReference type="Pfam" id="PF01743"/>
    </source>
</evidence>
<dbReference type="GO" id="GO:0006396">
    <property type="term" value="P:RNA processing"/>
    <property type="evidence" value="ECO:0007669"/>
    <property type="project" value="InterPro"/>
</dbReference>
<evidence type="ECO:0000259" key="6">
    <source>
        <dbReference type="Pfam" id="PF12627"/>
    </source>
</evidence>
<dbReference type="GO" id="GO:0000166">
    <property type="term" value="F:nucleotide binding"/>
    <property type="evidence" value="ECO:0007669"/>
    <property type="project" value="UniProtKB-KW"/>
</dbReference>
<dbReference type="CDD" id="cd05398">
    <property type="entry name" value="NT_ClassII-CCAase"/>
    <property type="match status" value="1"/>
</dbReference>
<dbReference type="PANTHER" id="PTHR43051:SF1">
    <property type="entry name" value="POLYNUCLEOTIDE ADENYLYLTRANSFERASE FAMILY PROTEIN"/>
    <property type="match status" value="1"/>
</dbReference>
<evidence type="ECO:0000313" key="7">
    <source>
        <dbReference type="EMBL" id="HHS29303.1"/>
    </source>
</evidence>
<evidence type="ECO:0000256" key="1">
    <source>
        <dbReference type="ARBA" id="ARBA00022679"/>
    </source>
</evidence>
<comment type="similarity">
    <text evidence="3">Belongs to the tRNA nucleotidyltransferase/poly(A) polymerase family.</text>
</comment>
<dbReference type="GO" id="GO:0016779">
    <property type="term" value="F:nucleotidyltransferase activity"/>
    <property type="evidence" value="ECO:0007669"/>
    <property type="project" value="InterPro"/>
</dbReference>
<dbReference type="Pfam" id="PF12627">
    <property type="entry name" value="PolyA_pol_RNAbd"/>
    <property type="match status" value="1"/>
</dbReference>
<gene>
    <name evidence="7" type="ORF">ENV52_06340</name>
</gene>
<dbReference type="EMBL" id="DTGR01000102">
    <property type="protein sequence ID" value="HHS29303.1"/>
    <property type="molecule type" value="Genomic_DNA"/>
</dbReference>
<dbReference type="AlphaFoldDB" id="A0A7V6DPJ9"/>
<feature type="region of interest" description="Disordered" evidence="4">
    <location>
        <begin position="387"/>
        <end position="418"/>
    </location>
</feature>
<evidence type="ECO:0000256" key="4">
    <source>
        <dbReference type="SAM" id="MobiDB-lite"/>
    </source>
</evidence>
<feature type="compositionally biased region" description="Basic residues" evidence="4">
    <location>
        <begin position="398"/>
        <end position="418"/>
    </location>
</feature>
<name>A0A7V6DPJ9_9BACT</name>
<feature type="domain" description="Poly A polymerase head" evidence="5">
    <location>
        <begin position="46"/>
        <end position="170"/>
    </location>
</feature>
<dbReference type="InterPro" id="IPR032828">
    <property type="entry name" value="PolyA_RNA-bd"/>
</dbReference>
<proteinExistence type="inferred from homology"/>
<comment type="caution">
    <text evidence="7">The sequence shown here is derived from an EMBL/GenBank/DDBJ whole genome shotgun (WGS) entry which is preliminary data.</text>
</comment>
<keyword evidence="2" id="KW-0547">Nucleotide-binding</keyword>
<dbReference type="Pfam" id="PF01743">
    <property type="entry name" value="PolyA_pol"/>
    <property type="match status" value="1"/>
</dbReference>
<accession>A0A7V6DPJ9</accession>
<protein>
    <submittedName>
        <fullName evidence="7">Poly(A) polymerase</fullName>
    </submittedName>
</protein>
<dbReference type="InterPro" id="IPR052191">
    <property type="entry name" value="tRNA_ntf/polyA_polymerase_I"/>
</dbReference>
<dbReference type="PANTHER" id="PTHR43051">
    <property type="entry name" value="POLYNUCLEOTIDE ADENYLYLTRANSFERASE FAMILY PROTEIN"/>
    <property type="match status" value="1"/>
</dbReference>
<dbReference type="Gene3D" id="1.10.3090.10">
    <property type="entry name" value="cca-adding enzyme, domain 2"/>
    <property type="match status" value="1"/>
</dbReference>
<dbReference type="InterPro" id="IPR002646">
    <property type="entry name" value="PolA_pol_head_dom"/>
</dbReference>
<organism evidence="7">
    <name type="scientific">Desulfobacca acetoxidans</name>
    <dbReference type="NCBI Taxonomy" id="60893"/>
    <lineage>
        <taxon>Bacteria</taxon>
        <taxon>Pseudomonadati</taxon>
        <taxon>Thermodesulfobacteriota</taxon>
        <taxon>Desulfobaccia</taxon>
        <taxon>Desulfobaccales</taxon>
        <taxon>Desulfobaccaceae</taxon>
        <taxon>Desulfobacca</taxon>
    </lineage>
</organism>
<dbReference type="SUPFAM" id="SSF81891">
    <property type="entry name" value="Poly A polymerase C-terminal region-like"/>
    <property type="match status" value="1"/>
</dbReference>
<dbReference type="Gene3D" id="3.30.460.10">
    <property type="entry name" value="Beta Polymerase, domain 2"/>
    <property type="match status" value="1"/>
</dbReference>
<keyword evidence="3" id="KW-0694">RNA-binding</keyword>
<reference evidence="7" key="1">
    <citation type="journal article" date="2020" name="mSystems">
        <title>Genome- and Community-Level Interaction Insights into Carbon Utilization and Element Cycling Functions of Hydrothermarchaeota in Hydrothermal Sediment.</title>
        <authorList>
            <person name="Zhou Z."/>
            <person name="Liu Y."/>
            <person name="Xu W."/>
            <person name="Pan J."/>
            <person name="Luo Z.H."/>
            <person name="Li M."/>
        </authorList>
    </citation>
    <scope>NUCLEOTIDE SEQUENCE [LARGE SCALE GENOMIC DNA]</scope>
    <source>
        <strain evidence="7">SpSt-767</strain>
    </source>
</reference>
<feature type="domain" description="tRNA nucleotidyltransferase/poly(A) polymerase RNA and SrmB- binding" evidence="6">
    <location>
        <begin position="197"/>
        <end position="256"/>
    </location>
</feature>
<dbReference type="GO" id="GO:0003723">
    <property type="term" value="F:RNA binding"/>
    <property type="evidence" value="ECO:0007669"/>
    <property type="project" value="UniProtKB-KW"/>
</dbReference>
<evidence type="ECO:0000256" key="2">
    <source>
        <dbReference type="ARBA" id="ARBA00022741"/>
    </source>
</evidence>
<evidence type="ECO:0000256" key="3">
    <source>
        <dbReference type="RuleBase" id="RU003953"/>
    </source>
</evidence>
<dbReference type="InterPro" id="IPR043519">
    <property type="entry name" value="NT_sf"/>
</dbReference>
<sequence>MHSEASETPATTPRIIPRPEHTLSRKNVSLEALKVLYRLYHAGFKAYLVGGSVRDLLLDKRPHDFDLATDARPGEIRKLFRNSRIIGRRFRLVQVFFRGGKIIEVSTFRCRSEFEDNTEETLARNNTYGTPAEDAQRRDITINGLFYNIADFSLVDYVGGLKDLQDGYIRVIGDPAVRFVRDPVRMIRVLRHAARTGFVIDQAAWEEIIDKKNLILACPPARLRDELLRDFKSGAARPFIDLMLESGLFYAVFPSWQGHLGEEGKLELLDNMERLDAIYQADLPCSENLLWALFLAPYLHQEDLPHTLAELREAIPALSRMALGTIDFPRQRQEEVTQVLALAKTIAPYLAEGQPVPGRLARLTAYQEAWLFQRICQAPPKDIVPMLSQTEFPAPPPPRRRRPRRRRSRGASRRQVKA</sequence>